<feature type="transmembrane region" description="Helical" evidence="1">
    <location>
        <begin position="79"/>
        <end position="104"/>
    </location>
</feature>
<evidence type="ECO:0000313" key="2">
    <source>
        <dbReference type="EMBL" id="TGD21719.1"/>
    </source>
</evidence>
<sequence>MSNHAQKKVVLGIIFLLLSLFYTALFINFAAPKNLTFNIAHILSLKNIFSSPINFDYWNHSGSLINLYSPWLTVSTGNLFLHGNLVIGFFVFFGVITYLTIWSAFHYMQKFSQDTFEALLFAIFYTFSMNRLLLVFQEQRVENYLVMIFLPMVYYGTFQIFSGKSKNWLNFTFGLAMILWTSPYVAIAVVLTVIPVILLVLFNKISHHWQYWGQLSLMLLKSLLLFIFLTIGFIGPLIENQLTKKIVQAHYQNLNYVTWFQNLNLSQTNQYLILFTAGLVILLLGVIYLKSSFSYKVILLELIPLIYLSIVKFDLPYDVSRLIFAFRTIIDFFLILILVRMIMLLFQESPAVIRLLILLVAAITLGSGNYFFAQSQQTTPININQKVNYHKVVTNYHDQAATADDQYLVNGDTQKVQYFTKGGNYWIQYYNSQVVTMDIPIQMYPGNQISVNNEKTKIRRTKFNTVQLRTDPNKNIIEVHSHHTLVAFICLLLNGIGFIGLLYLFIRQKQLENKKID</sequence>
<feature type="transmembrane region" description="Helical" evidence="1">
    <location>
        <begin position="296"/>
        <end position="313"/>
    </location>
</feature>
<accession>A0A4Z0JHD1</accession>
<reference evidence="2 3" key="1">
    <citation type="submission" date="2018-10" db="EMBL/GenBank/DDBJ databases">
        <title>Lactobacillus sp. R7 and Lactobacillus sp. R19 isolated from fermented mustard green product of Taiwan.</title>
        <authorList>
            <person name="Lin S.-T."/>
        </authorList>
    </citation>
    <scope>NUCLEOTIDE SEQUENCE [LARGE SCALE GENOMIC DNA]</scope>
    <source>
        <strain evidence="2 3">BCRC 81127</strain>
    </source>
</reference>
<protein>
    <recommendedName>
        <fullName evidence="4">YfhO family protein</fullName>
    </recommendedName>
</protein>
<keyword evidence="1" id="KW-0472">Membrane</keyword>
<feature type="transmembrane region" description="Helical" evidence="1">
    <location>
        <begin position="351"/>
        <end position="372"/>
    </location>
</feature>
<feature type="transmembrane region" description="Helical" evidence="1">
    <location>
        <begin position="116"/>
        <end position="136"/>
    </location>
</feature>
<keyword evidence="3" id="KW-1185">Reference proteome</keyword>
<dbReference type="Proteomes" id="UP000298021">
    <property type="component" value="Unassembled WGS sequence"/>
</dbReference>
<feature type="transmembrane region" description="Helical" evidence="1">
    <location>
        <begin position="271"/>
        <end position="289"/>
    </location>
</feature>
<evidence type="ECO:0000313" key="3">
    <source>
        <dbReference type="Proteomes" id="UP000298021"/>
    </source>
</evidence>
<keyword evidence="1" id="KW-0812">Transmembrane</keyword>
<feature type="transmembrane region" description="Helical" evidence="1">
    <location>
        <begin position="215"/>
        <end position="238"/>
    </location>
</feature>
<dbReference type="EMBL" id="RKLY01000033">
    <property type="protein sequence ID" value="TGD21719.1"/>
    <property type="molecule type" value="Genomic_DNA"/>
</dbReference>
<dbReference type="RefSeq" id="WP_135374147.1">
    <property type="nucleotide sequence ID" value="NZ_RKLY01000033.1"/>
</dbReference>
<feature type="transmembrane region" description="Helical" evidence="1">
    <location>
        <begin position="319"/>
        <end position="339"/>
    </location>
</feature>
<gene>
    <name evidence="2" type="ORF">EGT49_10670</name>
</gene>
<dbReference type="AlphaFoldDB" id="A0A4Z0JHD1"/>
<feature type="transmembrane region" description="Helical" evidence="1">
    <location>
        <begin position="181"/>
        <end position="203"/>
    </location>
</feature>
<evidence type="ECO:0000256" key="1">
    <source>
        <dbReference type="SAM" id="Phobius"/>
    </source>
</evidence>
<comment type="caution">
    <text evidence="2">The sequence shown here is derived from an EMBL/GenBank/DDBJ whole genome shotgun (WGS) entry which is preliminary data.</text>
</comment>
<feature type="transmembrane region" description="Helical" evidence="1">
    <location>
        <begin position="485"/>
        <end position="506"/>
    </location>
</feature>
<keyword evidence="1" id="KW-1133">Transmembrane helix</keyword>
<name>A0A4Z0JHD1_9LACO</name>
<evidence type="ECO:0008006" key="4">
    <source>
        <dbReference type="Google" id="ProtNLM"/>
    </source>
</evidence>
<organism evidence="2 3">
    <name type="scientific">Companilactobacillus suantsaicola</name>
    <dbReference type="NCBI Taxonomy" id="2487723"/>
    <lineage>
        <taxon>Bacteria</taxon>
        <taxon>Bacillati</taxon>
        <taxon>Bacillota</taxon>
        <taxon>Bacilli</taxon>
        <taxon>Lactobacillales</taxon>
        <taxon>Lactobacillaceae</taxon>
        <taxon>Companilactobacillus</taxon>
    </lineage>
</organism>
<proteinExistence type="predicted"/>
<feature type="transmembrane region" description="Helical" evidence="1">
    <location>
        <begin position="9"/>
        <end position="31"/>
    </location>
</feature>
<feature type="transmembrane region" description="Helical" evidence="1">
    <location>
        <begin position="143"/>
        <end position="161"/>
    </location>
</feature>
<dbReference type="OrthoDB" id="9784157at2"/>